<dbReference type="EMBL" id="PDUG01000005">
    <property type="protein sequence ID" value="PIC24757.1"/>
    <property type="molecule type" value="Genomic_DNA"/>
</dbReference>
<sequence>MSPSHKKYRETAQTNSPTTVNSTSEELGIFTSSDIGSTIEQSQVPSLPVSFDTEILSQQIQPDENISVSVEIIAPPKNTIVSTSLDQKLIRKHYLMSIKERLDNLLKADPLKNRRDITIPIHKIQITKEVDMTDSVFERISTDIQEHSSIRETDPVVVIVLNGEYHVVSGNRRIMALKHNKIPTIKACEIPSASRSELQLWSFFAESKKKDKDYKEFVDMSNLLLDYLNLTTADLRKWNAKEIALVFGDFLGILTKQRLIFEINLYSDLVSACCTAVDNNADFSQRLCLECLRKYKQNPSEVGNILKKEKTWNKDSELTTLLKKISPNIEYQLCQKNIDENEARILCEIFRGDELFSRFVRSADLRTIGKQAQRDSIIRRFNLFKTEMKKQQKSIKGSDSLQIRVEENPKEYDLLITSSEIVRSNVWSQKSSIVIITIGMAVPDSSVHTIHLPDSMAKEDESGKLNNHISLSIQAKYDGEEVSNGKDFSTFLTSMGVRNQTVFSLSDLKPLSSNKSEVFIDLNDLIYHEIVIGLLHHEASLIVKNTKGKIGLEKAAKEIRKNSS</sequence>
<dbReference type="Gene3D" id="3.90.1530.10">
    <property type="entry name" value="Conserved hypothetical protein from pyrococcus furiosus pfu- 392566-001, ParB domain"/>
    <property type="match status" value="1"/>
</dbReference>
<feature type="compositionally biased region" description="Polar residues" evidence="1">
    <location>
        <begin position="11"/>
        <end position="25"/>
    </location>
</feature>
<comment type="caution">
    <text evidence="2">The sequence shown here is derived from an EMBL/GenBank/DDBJ whole genome shotgun (WGS) entry which is preliminary data.</text>
</comment>
<evidence type="ECO:0000256" key="1">
    <source>
        <dbReference type="SAM" id="MobiDB-lite"/>
    </source>
</evidence>
<proteinExistence type="predicted"/>
<dbReference type="SUPFAM" id="SSF110849">
    <property type="entry name" value="ParB/Sulfiredoxin"/>
    <property type="match status" value="1"/>
</dbReference>
<dbReference type="Proteomes" id="UP000230233">
    <property type="component" value="Chromosome V"/>
</dbReference>
<keyword evidence="3" id="KW-1185">Reference proteome</keyword>
<reference evidence="3" key="1">
    <citation type="submission" date="2017-10" db="EMBL/GenBank/DDBJ databases">
        <title>Rapid genome shrinkage in a self-fertile nematode reveals novel sperm competition proteins.</title>
        <authorList>
            <person name="Yin D."/>
            <person name="Schwarz E.M."/>
            <person name="Thomas C.G."/>
            <person name="Felde R.L."/>
            <person name="Korf I.F."/>
            <person name="Cutter A.D."/>
            <person name="Schartner C.M."/>
            <person name="Ralston E.J."/>
            <person name="Meyer B.J."/>
            <person name="Haag E.S."/>
        </authorList>
    </citation>
    <scope>NUCLEOTIDE SEQUENCE [LARGE SCALE GENOMIC DNA]</scope>
    <source>
        <strain evidence="3">JU1422</strain>
    </source>
</reference>
<dbReference type="CDD" id="cd16387">
    <property type="entry name" value="ParB_N_Srx"/>
    <property type="match status" value="1"/>
</dbReference>
<evidence type="ECO:0008006" key="4">
    <source>
        <dbReference type="Google" id="ProtNLM"/>
    </source>
</evidence>
<organism evidence="2 3">
    <name type="scientific">Caenorhabditis nigoni</name>
    <dbReference type="NCBI Taxonomy" id="1611254"/>
    <lineage>
        <taxon>Eukaryota</taxon>
        <taxon>Metazoa</taxon>
        <taxon>Ecdysozoa</taxon>
        <taxon>Nematoda</taxon>
        <taxon>Chromadorea</taxon>
        <taxon>Rhabditida</taxon>
        <taxon>Rhabditina</taxon>
        <taxon>Rhabditomorpha</taxon>
        <taxon>Rhabditoidea</taxon>
        <taxon>Rhabditidae</taxon>
        <taxon>Peloderinae</taxon>
        <taxon>Caenorhabditis</taxon>
    </lineage>
</organism>
<dbReference type="InterPro" id="IPR036086">
    <property type="entry name" value="ParB/Sulfiredoxin_sf"/>
</dbReference>
<accession>A0A2G5TBX0</accession>
<feature type="region of interest" description="Disordered" evidence="1">
    <location>
        <begin position="1"/>
        <end position="25"/>
    </location>
</feature>
<dbReference type="AlphaFoldDB" id="A0A2G5TBX0"/>
<gene>
    <name evidence="2" type="primary">Cnig_chr_V.g17952</name>
    <name evidence="2" type="ORF">B9Z55_017952</name>
</gene>
<name>A0A2G5TBX0_9PELO</name>
<evidence type="ECO:0000313" key="3">
    <source>
        <dbReference type="Proteomes" id="UP000230233"/>
    </source>
</evidence>
<evidence type="ECO:0000313" key="2">
    <source>
        <dbReference type="EMBL" id="PIC24757.1"/>
    </source>
</evidence>
<protein>
    <recommendedName>
        <fullName evidence="4">ParB/Sulfiredoxin domain-containing protein</fullName>
    </recommendedName>
</protein>